<dbReference type="Proteomes" id="UP000185829">
    <property type="component" value="Unassembled WGS sequence"/>
</dbReference>
<dbReference type="Pfam" id="PF00132">
    <property type="entry name" value="Hexapep"/>
    <property type="match status" value="1"/>
</dbReference>
<proteinExistence type="predicted"/>
<gene>
    <name evidence="4" type="ORF">SAMN05878482_101681</name>
</gene>
<name>A0A9X8WHS4_9BACI</name>
<evidence type="ECO:0000256" key="2">
    <source>
        <dbReference type="PIRSR" id="PIRSR620019-2"/>
    </source>
</evidence>
<dbReference type="Gene3D" id="3.40.50.20">
    <property type="match status" value="1"/>
</dbReference>
<sequence length="207" mass="22188">MKKICIIGQGGHSKVIKDILLSLKEYEIGAYLDDRFIDTKHKNGTLYGPISLVNQLISNSQFSFIVAIGNNEIRKKIVETLKIPYDRYALLIHRSAIISPTASIGLGTVVMPGAIINADTQVGQHAIINTGVVVEHENRIGNFVHLSPNATLTGNVQVDEGSHIGAGVTVIPNITIGNWCIVGAGATVIRDVGEFKKVAGTPAKLIE</sequence>
<dbReference type="SUPFAM" id="SSF51161">
    <property type="entry name" value="Trimeric LpxA-like enzymes"/>
    <property type="match status" value="1"/>
</dbReference>
<evidence type="ECO:0000313" key="4">
    <source>
        <dbReference type="EMBL" id="SIQ22383.1"/>
    </source>
</evidence>
<reference evidence="4 5" key="1">
    <citation type="submission" date="2017-01" db="EMBL/GenBank/DDBJ databases">
        <authorList>
            <person name="Varghese N."/>
            <person name="Submissions S."/>
        </authorList>
    </citation>
    <scope>NUCLEOTIDE SEQUENCE [LARGE SCALE GENOMIC DNA]</scope>
    <source>
        <strain evidence="4 5">RUG2-6</strain>
    </source>
</reference>
<accession>A0A9X8WHS4</accession>
<feature type="active site" description="Proton acceptor" evidence="1">
    <location>
        <position position="136"/>
    </location>
</feature>
<feature type="binding site" evidence="2">
    <location>
        <position position="69"/>
    </location>
    <ligand>
        <name>substrate</name>
    </ligand>
</feature>
<dbReference type="PANTHER" id="PTHR43300:SF7">
    <property type="entry name" value="UDP-N-ACETYLBACILLOSAMINE N-ACETYLTRANSFERASE"/>
    <property type="match status" value="1"/>
</dbReference>
<dbReference type="InterPro" id="IPR001451">
    <property type="entry name" value="Hexapep"/>
</dbReference>
<dbReference type="InterPro" id="IPR041561">
    <property type="entry name" value="PglD_N"/>
</dbReference>
<evidence type="ECO:0000259" key="3">
    <source>
        <dbReference type="Pfam" id="PF17836"/>
    </source>
</evidence>
<feature type="domain" description="PglD N-terminal" evidence="3">
    <location>
        <begin position="3"/>
        <end position="81"/>
    </location>
</feature>
<evidence type="ECO:0000313" key="5">
    <source>
        <dbReference type="Proteomes" id="UP000185829"/>
    </source>
</evidence>
<feature type="site" description="Increases basicity of active site His" evidence="1">
    <location>
        <position position="137"/>
    </location>
</feature>
<dbReference type="NCBIfam" id="TIGR03570">
    <property type="entry name" value="NeuD_NnaD"/>
    <property type="match status" value="1"/>
</dbReference>
<dbReference type="AlphaFoldDB" id="A0A9X8WHS4"/>
<dbReference type="PANTHER" id="PTHR43300">
    <property type="entry name" value="ACETYLTRANSFERASE"/>
    <property type="match status" value="1"/>
</dbReference>
<dbReference type="EMBL" id="FTMX01000001">
    <property type="protein sequence ID" value="SIQ22383.1"/>
    <property type="molecule type" value="Genomic_DNA"/>
</dbReference>
<feature type="binding site" evidence="2">
    <location>
        <position position="145"/>
    </location>
    <ligand>
        <name>acetyl-CoA</name>
        <dbReference type="ChEBI" id="CHEBI:57288"/>
    </ligand>
</feature>
<dbReference type="Pfam" id="PF17836">
    <property type="entry name" value="PglD_N"/>
    <property type="match status" value="1"/>
</dbReference>
<dbReference type="InterPro" id="IPR050179">
    <property type="entry name" value="Trans_hexapeptide_repeat"/>
</dbReference>
<comment type="caution">
    <text evidence="4">The sequence shown here is derived from an EMBL/GenBank/DDBJ whole genome shotgun (WGS) entry which is preliminary data.</text>
</comment>
<organism evidence="4 5">
    <name type="scientific">Peribacillus simplex</name>
    <dbReference type="NCBI Taxonomy" id="1478"/>
    <lineage>
        <taxon>Bacteria</taxon>
        <taxon>Bacillati</taxon>
        <taxon>Bacillota</taxon>
        <taxon>Bacilli</taxon>
        <taxon>Bacillales</taxon>
        <taxon>Bacillaceae</taxon>
        <taxon>Peribacillus</taxon>
    </lineage>
</organism>
<dbReference type="InterPro" id="IPR020019">
    <property type="entry name" value="AcTrfase_PglD-like"/>
</dbReference>
<protein>
    <submittedName>
        <fullName evidence="4">Acetyltransferase EpsM</fullName>
    </submittedName>
</protein>
<dbReference type="InterPro" id="IPR011004">
    <property type="entry name" value="Trimer_LpxA-like_sf"/>
</dbReference>
<dbReference type="RefSeq" id="WP_076365081.1">
    <property type="nucleotide sequence ID" value="NZ_FTMX01000001.1"/>
</dbReference>
<dbReference type="Gene3D" id="2.160.10.10">
    <property type="entry name" value="Hexapeptide repeat proteins"/>
    <property type="match status" value="1"/>
</dbReference>
<evidence type="ECO:0000256" key="1">
    <source>
        <dbReference type="PIRSR" id="PIRSR620019-1"/>
    </source>
</evidence>
<dbReference type="CDD" id="cd03360">
    <property type="entry name" value="LbH_AT_putative"/>
    <property type="match status" value="1"/>
</dbReference>